<evidence type="ECO:0008006" key="4">
    <source>
        <dbReference type="Google" id="ProtNLM"/>
    </source>
</evidence>
<dbReference type="AlphaFoldDB" id="A0A371CJT8"/>
<keyword evidence="1" id="KW-0812">Transmembrane</keyword>
<dbReference type="OrthoDB" id="2756573at2759"/>
<keyword evidence="1" id="KW-1133">Transmembrane helix</keyword>
<dbReference type="EMBL" id="KZ857549">
    <property type="protein sequence ID" value="RDX40551.1"/>
    <property type="molecule type" value="Genomic_DNA"/>
</dbReference>
<evidence type="ECO:0000256" key="1">
    <source>
        <dbReference type="SAM" id="Phobius"/>
    </source>
</evidence>
<evidence type="ECO:0000313" key="3">
    <source>
        <dbReference type="Proteomes" id="UP000256964"/>
    </source>
</evidence>
<feature type="transmembrane region" description="Helical" evidence="1">
    <location>
        <begin position="50"/>
        <end position="76"/>
    </location>
</feature>
<accession>A0A371CJT8</accession>
<sequence length="198" mass="21580">MSICTVIIGSRVPLVIADTLLIYITWAKLSSKSVLEDFRLSKRLSLSDVLFRNGTIYFVVLSLLNILHLALAVFAVAKSDSFGVYVTTFTTPYASECGFLLAIRSISAILISRFLLELQEANQTVIRLDSDDPLHSSRDPFETPSFISSLGAVIDPGLPAQSDDDLEWDVDSLSDEVLFVPEVESSAGLRSATSLSSV</sequence>
<keyword evidence="1" id="KW-0472">Membrane</keyword>
<evidence type="ECO:0000313" key="2">
    <source>
        <dbReference type="EMBL" id="RDX40551.1"/>
    </source>
</evidence>
<name>A0A371CJT8_9APHY</name>
<feature type="transmembrane region" description="Helical" evidence="1">
    <location>
        <begin position="82"/>
        <end position="103"/>
    </location>
</feature>
<dbReference type="STRING" id="139420.A0A371CJT8"/>
<keyword evidence="3" id="KW-1185">Reference proteome</keyword>
<dbReference type="Proteomes" id="UP000256964">
    <property type="component" value="Unassembled WGS sequence"/>
</dbReference>
<feature type="transmembrane region" description="Helical" evidence="1">
    <location>
        <begin position="12"/>
        <end position="29"/>
    </location>
</feature>
<reference evidence="2 3" key="1">
    <citation type="journal article" date="2018" name="Biotechnol. Biofuels">
        <title>Integrative visual omics of the white-rot fungus Polyporus brumalis exposes the biotechnological potential of its oxidative enzymes for delignifying raw plant biomass.</title>
        <authorList>
            <person name="Miyauchi S."/>
            <person name="Rancon A."/>
            <person name="Drula E."/>
            <person name="Hage H."/>
            <person name="Chaduli D."/>
            <person name="Favel A."/>
            <person name="Grisel S."/>
            <person name="Henrissat B."/>
            <person name="Herpoel-Gimbert I."/>
            <person name="Ruiz-Duenas F.J."/>
            <person name="Chevret D."/>
            <person name="Hainaut M."/>
            <person name="Lin J."/>
            <person name="Wang M."/>
            <person name="Pangilinan J."/>
            <person name="Lipzen A."/>
            <person name="Lesage-Meessen L."/>
            <person name="Navarro D."/>
            <person name="Riley R."/>
            <person name="Grigoriev I.V."/>
            <person name="Zhou S."/>
            <person name="Raouche S."/>
            <person name="Rosso M.N."/>
        </authorList>
    </citation>
    <scope>NUCLEOTIDE SEQUENCE [LARGE SCALE GENOMIC DNA]</scope>
    <source>
        <strain evidence="2 3">BRFM 1820</strain>
    </source>
</reference>
<organism evidence="2 3">
    <name type="scientific">Lentinus brumalis</name>
    <dbReference type="NCBI Taxonomy" id="2498619"/>
    <lineage>
        <taxon>Eukaryota</taxon>
        <taxon>Fungi</taxon>
        <taxon>Dikarya</taxon>
        <taxon>Basidiomycota</taxon>
        <taxon>Agaricomycotina</taxon>
        <taxon>Agaricomycetes</taxon>
        <taxon>Polyporales</taxon>
        <taxon>Polyporaceae</taxon>
        <taxon>Lentinus</taxon>
    </lineage>
</organism>
<proteinExistence type="predicted"/>
<protein>
    <recommendedName>
        <fullName evidence="4">Transmembrane protein</fullName>
    </recommendedName>
</protein>
<gene>
    <name evidence="2" type="ORF">OH76DRAFT_1394194</name>
</gene>